<organism evidence="2 3">
    <name type="scientific">Pseudofrankia asymbiotica</name>
    <dbReference type="NCBI Taxonomy" id="1834516"/>
    <lineage>
        <taxon>Bacteria</taxon>
        <taxon>Bacillati</taxon>
        <taxon>Actinomycetota</taxon>
        <taxon>Actinomycetes</taxon>
        <taxon>Frankiales</taxon>
        <taxon>Frankiaceae</taxon>
        <taxon>Pseudofrankia</taxon>
    </lineage>
</organism>
<evidence type="ECO:0000256" key="1">
    <source>
        <dbReference type="ARBA" id="ARBA00009108"/>
    </source>
</evidence>
<dbReference type="InterPro" id="IPR010273">
    <property type="entry name" value="DUF881"/>
</dbReference>
<comment type="caution">
    <text evidence="2">The sequence shown here is derived from an EMBL/GenBank/DDBJ whole genome shotgun (WGS) entry which is preliminary data.</text>
</comment>
<protein>
    <recommendedName>
        <fullName evidence="4">Division initiation protein</fullName>
    </recommendedName>
</protein>
<dbReference type="PANTHER" id="PTHR37313">
    <property type="entry name" value="UPF0749 PROTEIN RV1825"/>
    <property type="match status" value="1"/>
</dbReference>
<comment type="similarity">
    <text evidence="1">Belongs to the UPF0749 family.</text>
</comment>
<dbReference type="EMBL" id="MOMC01000008">
    <property type="protein sequence ID" value="ONH32983.1"/>
    <property type="molecule type" value="Genomic_DNA"/>
</dbReference>
<evidence type="ECO:0008006" key="4">
    <source>
        <dbReference type="Google" id="ProtNLM"/>
    </source>
</evidence>
<proteinExistence type="inferred from homology"/>
<keyword evidence="3" id="KW-1185">Reference proteome</keyword>
<dbReference type="Pfam" id="PF05949">
    <property type="entry name" value="DUF881"/>
    <property type="match status" value="1"/>
</dbReference>
<dbReference type="Gene3D" id="3.30.70.1880">
    <property type="entry name" value="Protein of unknown function DUF881"/>
    <property type="match status" value="1"/>
</dbReference>
<reference evidence="3" key="1">
    <citation type="submission" date="2016-10" db="EMBL/GenBank/DDBJ databases">
        <title>Frankia sp. NRRL B-16386 Genome sequencing.</title>
        <authorList>
            <person name="Ghodhbane-Gtari F."/>
            <person name="Swanson E."/>
            <person name="Gueddou A."/>
            <person name="Hezbri K."/>
            <person name="Ktari K."/>
            <person name="Nouioui I."/>
            <person name="Morris K."/>
            <person name="Simpson S."/>
            <person name="Abebe-Akele F."/>
            <person name="Thomas K."/>
            <person name="Gtari M."/>
            <person name="Tisa L.S."/>
        </authorList>
    </citation>
    <scope>NUCLEOTIDE SEQUENCE [LARGE SCALE GENOMIC DNA]</scope>
    <source>
        <strain evidence="3">NRRL B-16386</strain>
    </source>
</reference>
<dbReference type="PANTHER" id="PTHR37313:SF2">
    <property type="entry name" value="UPF0749 PROTEIN YLXX"/>
    <property type="match status" value="1"/>
</dbReference>
<name>A0A1V2IIG8_9ACTN</name>
<dbReference type="AlphaFoldDB" id="A0A1V2IIG8"/>
<evidence type="ECO:0000313" key="3">
    <source>
        <dbReference type="Proteomes" id="UP000188929"/>
    </source>
</evidence>
<dbReference type="STRING" id="1834516.BL253_04130"/>
<dbReference type="Proteomes" id="UP000188929">
    <property type="component" value="Unassembled WGS sequence"/>
</dbReference>
<accession>A0A1V2IIG8</accession>
<sequence length="201" mass="20411">MLAAVGFAVPVTVDAARETAPAGTGTTRLVDQVGALGADGRRLATEIDRLEQERAASASATPDRVALAAASARADALAILAGTVPVAGPGVELALADPRGNVGADVLVDLLQELRDAGAEAVELSGVRLVAESYIVNRPGGGLTVDGKAVTAPYTVRAIGDPHTLAEAMRFPGGVLDTVATREGATTRVTEISRVEIRAVR</sequence>
<gene>
    <name evidence="2" type="ORF">BL253_04130</name>
</gene>
<evidence type="ECO:0000313" key="2">
    <source>
        <dbReference type="EMBL" id="ONH32983.1"/>
    </source>
</evidence>
<dbReference type="GO" id="GO:0005886">
    <property type="term" value="C:plasma membrane"/>
    <property type="evidence" value="ECO:0007669"/>
    <property type="project" value="TreeGrafter"/>
</dbReference>